<keyword evidence="4 6" id="KW-1133">Transmembrane helix</keyword>
<dbReference type="GO" id="GO:0005245">
    <property type="term" value="F:voltage-gated calcium channel activity"/>
    <property type="evidence" value="ECO:0007669"/>
    <property type="project" value="TreeGrafter"/>
</dbReference>
<dbReference type="GO" id="GO:0019226">
    <property type="term" value="P:transmission of nerve impulse"/>
    <property type="evidence" value="ECO:0007669"/>
    <property type="project" value="TreeGrafter"/>
</dbReference>
<comment type="subcellular location">
    <subcellularLocation>
        <location evidence="1 6">Membrane</location>
        <topology evidence="1 6">Multi-pass membrane protein</topology>
    </subcellularLocation>
</comment>
<evidence type="ECO:0000313" key="8">
    <source>
        <dbReference type="Proteomes" id="UP000515208"/>
    </source>
</evidence>
<keyword evidence="6" id="KW-0851">Voltage-gated channel</keyword>
<dbReference type="InterPro" id="IPR004031">
    <property type="entry name" value="PMP22/EMP/MP20/Claudin"/>
</dbReference>
<dbReference type="RefSeq" id="XP_010854303.1">
    <property type="nucleotide sequence ID" value="XM_010856001.1"/>
</dbReference>
<feature type="transmembrane region" description="Helical" evidence="6">
    <location>
        <begin position="39"/>
        <end position="61"/>
    </location>
</feature>
<sequence length="262" mass="27686">MAPGLKRGVCVKINHFPEDTDYDHDSAEYLLRVVRASSIFPILSAILLLLGGVCVAASRVYKSKRNIILGAGILFVAAGLSNIIGVIVYISANAGEPGPKRDEEKKNHYSYGWSFYFGGLSFILAEVIGVLAVNIYIERSREAHCQSRSDLLKAGGGAGGSGGSGPSAILLITMQWWGLESCLSEGKEETHGGEVEGIGGEVILLAPGLERAQPGQPWEPGGGEASDRKGTPSQFRAPAALRTAAGRGPHFLSRGADHSPFI</sequence>
<dbReference type="PRINTS" id="PR01792">
    <property type="entry name" value="VDCCGAMMA"/>
</dbReference>
<dbReference type="GO" id="GO:0098970">
    <property type="term" value="P:postsynaptic neurotransmitter receptor diffusion trapping"/>
    <property type="evidence" value="ECO:0007669"/>
    <property type="project" value="TreeGrafter"/>
</dbReference>
<keyword evidence="6" id="KW-0406">Ion transport</keyword>
<evidence type="ECO:0000256" key="5">
    <source>
        <dbReference type="ARBA" id="ARBA00023136"/>
    </source>
</evidence>
<dbReference type="AlphaFoldDB" id="A0A6P3IIU4"/>
<dbReference type="OrthoDB" id="9990458at2759"/>
<dbReference type="InterPro" id="IPR051072">
    <property type="entry name" value="CACNG_subunit"/>
</dbReference>
<evidence type="ECO:0000313" key="9">
    <source>
        <dbReference type="RefSeq" id="XP_010854303.1"/>
    </source>
</evidence>
<dbReference type="GO" id="GO:0016247">
    <property type="term" value="F:channel regulator activity"/>
    <property type="evidence" value="ECO:0007669"/>
    <property type="project" value="TreeGrafter"/>
</dbReference>
<evidence type="ECO:0000256" key="4">
    <source>
        <dbReference type="ARBA" id="ARBA00022989"/>
    </source>
</evidence>
<protein>
    <submittedName>
        <fullName evidence="9">Voltage-dependent calcium channel gamma-8 subunit</fullName>
    </submittedName>
</protein>
<dbReference type="GO" id="GO:0051968">
    <property type="term" value="P:positive regulation of synaptic transmission, glutamatergic"/>
    <property type="evidence" value="ECO:0007669"/>
    <property type="project" value="TreeGrafter"/>
</dbReference>
<reference evidence="9" key="1">
    <citation type="submission" date="2025-08" db="UniProtKB">
        <authorList>
            <consortium name="RefSeq"/>
        </authorList>
    </citation>
    <scope>IDENTIFICATION</scope>
    <source>
        <tissue evidence="9">Blood</tissue>
    </source>
</reference>
<dbReference type="PANTHER" id="PTHR12107:SF2">
    <property type="entry name" value="VOLTAGE-DEPENDENT CALCIUM CHANNEL GAMMA-8 SUBUNIT"/>
    <property type="match status" value="1"/>
</dbReference>
<keyword evidence="6" id="KW-0107">Calcium channel</keyword>
<keyword evidence="3 6" id="KW-0812">Transmembrane</keyword>
<evidence type="ECO:0000256" key="3">
    <source>
        <dbReference type="ARBA" id="ARBA00022692"/>
    </source>
</evidence>
<feature type="region of interest" description="Disordered" evidence="7">
    <location>
        <begin position="211"/>
        <end position="233"/>
    </location>
</feature>
<dbReference type="GO" id="GO:0098839">
    <property type="term" value="C:postsynaptic density membrane"/>
    <property type="evidence" value="ECO:0007669"/>
    <property type="project" value="TreeGrafter"/>
</dbReference>
<evidence type="ECO:0000256" key="2">
    <source>
        <dbReference type="ARBA" id="ARBA00007111"/>
    </source>
</evidence>
<organism evidence="8 9">
    <name type="scientific">Bison bison bison</name>
    <name type="common">North American plains bison</name>
    <dbReference type="NCBI Taxonomy" id="43346"/>
    <lineage>
        <taxon>Eukaryota</taxon>
        <taxon>Metazoa</taxon>
        <taxon>Chordata</taxon>
        <taxon>Craniata</taxon>
        <taxon>Vertebrata</taxon>
        <taxon>Euteleostomi</taxon>
        <taxon>Mammalia</taxon>
        <taxon>Eutheria</taxon>
        <taxon>Laurasiatheria</taxon>
        <taxon>Artiodactyla</taxon>
        <taxon>Ruminantia</taxon>
        <taxon>Pecora</taxon>
        <taxon>Bovidae</taxon>
        <taxon>Bovinae</taxon>
        <taxon>Bison</taxon>
    </lineage>
</organism>
<keyword evidence="6" id="KW-0106">Calcium</keyword>
<gene>
    <name evidence="9" type="primary">CACNG8</name>
</gene>
<evidence type="ECO:0000256" key="1">
    <source>
        <dbReference type="ARBA" id="ARBA00004141"/>
    </source>
</evidence>
<dbReference type="Proteomes" id="UP000515208">
    <property type="component" value="Unplaced"/>
</dbReference>
<dbReference type="CTD" id="59283"/>
<keyword evidence="6" id="KW-0407">Ion channel</keyword>
<accession>A0A6P3IIU4</accession>
<comment type="similarity">
    <text evidence="2 6">Belongs to the PMP-22/EMP/MP20 family. CACNG subfamily.</text>
</comment>
<feature type="transmembrane region" description="Helical" evidence="6">
    <location>
        <begin position="68"/>
        <end position="92"/>
    </location>
</feature>
<dbReference type="InterPro" id="IPR008368">
    <property type="entry name" value="VDCC_gsu"/>
</dbReference>
<keyword evidence="6" id="KW-0813">Transport</keyword>
<dbReference type="Pfam" id="PF00822">
    <property type="entry name" value="PMP22_Claudin"/>
    <property type="match status" value="1"/>
</dbReference>
<dbReference type="GO" id="GO:0098943">
    <property type="term" value="P:neurotransmitter receptor transport, postsynaptic endosome to lysosome"/>
    <property type="evidence" value="ECO:0007669"/>
    <property type="project" value="TreeGrafter"/>
</dbReference>
<evidence type="ECO:0000256" key="6">
    <source>
        <dbReference type="RuleBase" id="RU363085"/>
    </source>
</evidence>
<proteinExistence type="inferred from homology"/>
<dbReference type="FunFam" id="1.20.140.150:FF:000036">
    <property type="entry name" value="Voltage-dependent calcium channel gamma-4 subunit"/>
    <property type="match status" value="1"/>
</dbReference>
<name>A0A6P3IIU4_BISBB</name>
<dbReference type="GO" id="GO:0032281">
    <property type="term" value="C:AMPA glutamate receptor complex"/>
    <property type="evidence" value="ECO:0007669"/>
    <property type="project" value="TreeGrafter"/>
</dbReference>
<keyword evidence="6" id="KW-0109">Calcium transport</keyword>
<evidence type="ECO:0000256" key="7">
    <source>
        <dbReference type="SAM" id="MobiDB-lite"/>
    </source>
</evidence>
<keyword evidence="5 6" id="KW-0472">Membrane</keyword>
<keyword evidence="8" id="KW-1185">Reference proteome</keyword>
<comment type="caution">
    <text evidence="6">Lacks conserved residue(s) required for the propagation of feature annotation.</text>
</comment>
<dbReference type="Gene3D" id="1.20.140.150">
    <property type="match status" value="1"/>
</dbReference>
<dbReference type="KEGG" id="bbis:105000228"/>
<dbReference type="PANTHER" id="PTHR12107">
    <property type="entry name" value="VOLTAGE-DEPENDENT CALCIUM CHANNEL GAMMA SUBUNIT"/>
    <property type="match status" value="1"/>
</dbReference>
<feature type="transmembrane region" description="Helical" evidence="6">
    <location>
        <begin position="112"/>
        <end position="137"/>
    </location>
</feature>
<dbReference type="GeneID" id="105000228"/>
<dbReference type="GO" id="GO:0099590">
    <property type="term" value="P:neurotransmitter receptor internalization"/>
    <property type="evidence" value="ECO:0007669"/>
    <property type="project" value="TreeGrafter"/>
</dbReference>